<protein>
    <submittedName>
        <fullName evidence="1">YtxH domain-containing protein</fullName>
    </submittedName>
</protein>
<proteinExistence type="predicted"/>
<sequence length="128" mass="14485">MSRESRHYRKEEPKSKFVQAVVIGAVVGGCLSLFDKSTRRSVKASTKQWCERINYLAKNPDRVIDQVREATTQMRTTVTKVSDEVALLVDTVEELSHIPSEVSQMIEETKEAFVAEKKKAGLSEQQVK</sequence>
<dbReference type="AlphaFoldDB" id="A0A398BI39"/>
<name>A0A398BI39_9BACI</name>
<reference evidence="1 2" key="1">
    <citation type="submission" date="2018-08" db="EMBL/GenBank/DDBJ databases">
        <title>Bacillus jemisoniae sp. nov., Bacillus chryseoplanitiae sp. nov., Bacillus resnikiae sp. nov., and Bacillus frankliniae sp. nov., isolated from Viking spacecraft and associated surfaces.</title>
        <authorList>
            <person name="Seuylemezian A."/>
            <person name="Vaishampayan P."/>
        </authorList>
    </citation>
    <scope>NUCLEOTIDE SEQUENCE [LARGE SCALE GENOMIC DNA]</scope>
    <source>
        <strain evidence="1 2">MA001</strain>
    </source>
</reference>
<comment type="caution">
    <text evidence="1">The sequence shown here is derived from an EMBL/GenBank/DDBJ whole genome shotgun (WGS) entry which is preliminary data.</text>
</comment>
<dbReference type="EMBL" id="QWVS01000003">
    <property type="protein sequence ID" value="RID88691.1"/>
    <property type="molecule type" value="Genomic_DNA"/>
</dbReference>
<dbReference type="RefSeq" id="WP_119115679.1">
    <property type="nucleotide sequence ID" value="NZ_QWVS01000003.1"/>
</dbReference>
<dbReference type="PROSITE" id="PS51257">
    <property type="entry name" value="PROKAR_LIPOPROTEIN"/>
    <property type="match status" value="1"/>
</dbReference>
<evidence type="ECO:0000313" key="1">
    <source>
        <dbReference type="EMBL" id="RID88691.1"/>
    </source>
</evidence>
<evidence type="ECO:0000313" key="2">
    <source>
        <dbReference type="Proteomes" id="UP000266016"/>
    </source>
</evidence>
<accession>A0A398BI39</accession>
<dbReference type="Proteomes" id="UP000266016">
    <property type="component" value="Unassembled WGS sequence"/>
</dbReference>
<organism evidence="1 2">
    <name type="scientific">Peribacillus asahii</name>
    <dbReference type="NCBI Taxonomy" id="228899"/>
    <lineage>
        <taxon>Bacteria</taxon>
        <taxon>Bacillati</taxon>
        <taxon>Bacillota</taxon>
        <taxon>Bacilli</taxon>
        <taxon>Bacillales</taxon>
        <taxon>Bacillaceae</taxon>
        <taxon>Peribacillus</taxon>
    </lineage>
</organism>
<gene>
    <name evidence="1" type="ORF">D1953_02965</name>
</gene>
<keyword evidence="2" id="KW-1185">Reference proteome</keyword>